<dbReference type="GO" id="GO:0004190">
    <property type="term" value="F:aspartic-type endopeptidase activity"/>
    <property type="evidence" value="ECO:0007669"/>
    <property type="project" value="InterPro"/>
</dbReference>
<dbReference type="InterPro" id="IPR020080">
    <property type="entry name" value="OM_adhesin/peptidase_omptin"/>
</dbReference>
<reference evidence="2 3" key="1">
    <citation type="submission" date="2020-08" db="EMBL/GenBank/DDBJ databases">
        <title>Genomic Encyclopedia of Type Strains, Phase IV (KMG-IV): sequencing the most valuable type-strain genomes for metagenomic binning, comparative biology and taxonomic classification.</title>
        <authorList>
            <person name="Goeker M."/>
        </authorList>
    </citation>
    <scope>NUCLEOTIDE SEQUENCE [LARGE SCALE GENOMIC DNA]</scope>
    <source>
        <strain evidence="2 3">DSM 27471</strain>
    </source>
</reference>
<dbReference type="SUPFAM" id="SSF69917">
    <property type="entry name" value="OMPT-like"/>
    <property type="match status" value="1"/>
</dbReference>
<evidence type="ECO:0000313" key="2">
    <source>
        <dbReference type="EMBL" id="MBB3188380.1"/>
    </source>
</evidence>
<evidence type="ECO:0008006" key="4">
    <source>
        <dbReference type="Google" id="ProtNLM"/>
    </source>
</evidence>
<feature type="chain" id="PRO_5030673486" description="Outer membrane protein beta-barrel domain-containing protein" evidence="1">
    <location>
        <begin position="20"/>
        <end position="207"/>
    </location>
</feature>
<protein>
    <recommendedName>
        <fullName evidence="4">Outer membrane protein beta-barrel domain-containing protein</fullName>
    </recommendedName>
</protein>
<feature type="signal peptide" evidence="1">
    <location>
        <begin position="1"/>
        <end position="19"/>
    </location>
</feature>
<sequence>MKRKLIFLFIFIAAVSGLAAQSQFISQDRDPKKNSDLYFIPEINYGYGFLATNYPLYNLQEKAVYDSYSPMSYSVAMNIGYYFTPNYSAGVGVAYERYMQPNANSLPLYIDLRGYLKDAKNTPFAFVKLGDSFSWWRAFEAGEWMHIGVGYKFFMGKQCFTASLGYELKHVGHWKTYSTIDQINAIPNRWAGLNRNAITFNIGWVIL</sequence>
<name>A0A7W5DSQ6_9PORP</name>
<keyword evidence="1" id="KW-0732">Signal</keyword>
<dbReference type="EMBL" id="JACHYB010000002">
    <property type="protein sequence ID" value="MBB3188380.1"/>
    <property type="molecule type" value="Genomic_DNA"/>
</dbReference>
<proteinExistence type="predicted"/>
<accession>A0A7W5DSQ6</accession>
<evidence type="ECO:0000256" key="1">
    <source>
        <dbReference type="SAM" id="SignalP"/>
    </source>
</evidence>
<evidence type="ECO:0000313" key="3">
    <source>
        <dbReference type="Proteomes" id="UP000544222"/>
    </source>
</evidence>
<dbReference type="RefSeq" id="WP_183414131.1">
    <property type="nucleotide sequence ID" value="NZ_JACHYB010000002.1"/>
</dbReference>
<dbReference type="Proteomes" id="UP000544222">
    <property type="component" value="Unassembled WGS sequence"/>
</dbReference>
<gene>
    <name evidence="2" type="ORF">FHX64_002578</name>
</gene>
<comment type="caution">
    <text evidence="2">The sequence shown here is derived from an EMBL/GenBank/DDBJ whole genome shotgun (WGS) entry which is preliminary data.</text>
</comment>
<dbReference type="AlphaFoldDB" id="A0A7W5DSQ6"/>
<keyword evidence="3" id="KW-1185">Reference proteome</keyword>
<organism evidence="2 3">
    <name type="scientific">Microbacter margulisiae</name>
    <dbReference type="NCBI Taxonomy" id="1350067"/>
    <lineage>
        <taxon>Bacteria</taxon>
        <taxon>Pseudomonadati</taxon>
        <taxon>Bacteroidota</taxon>
        <taxon>Bacteroidia</taxon>
        <taxon>Bacteroidales</taxon>
        <taxon>Porphyromonadaceae</taxon>
        <taxon>Microbacter</taxon>
    </lineage>
</organism>